<dbReference type="AlphaFoldDB" id="A0A6G5A2A0"/>
<evidence type="ECO:0000313" key="1">
    <source>
        <dbReference type="EMBL" id="NIE45145.1"/>
    </source>
</evidence>
<reference evidence="1" key="1">
    <citation type="submission" date="2020-03" db="EMBL/GenBank/DDBJ databases">
        <title>A transcriptome and proteome of the tick Rhipicephalus microplus shaped by the genetic composition of its hosts and developmental stage.</title>
        <authorList>
            <person name="Garcia G.R."/>
            <person name="Ribeiro J.M.C."/>
            <person name="Maruyama S.R."/>
            <person name="Gardinasse L.G."/>
            <person name="Nelson K."/>
            <person name="Ferreira B.R."/>
            <person name="Andrade T.G."/>
            <person name="Santos I.K.F.M."/>
        </authorList>
    </citation>
    <scope>NUCLEOTIDE SEQUENCE</scope>
    <source>
        <strain evidence="1">NSGR</strain>
        <tissue evidence="1">Salivary glands</tissue>
    </source>
</reference>
<proteinExistence type="predicted"/>
<accession>A0A6G5A2A0</accession>
<dbReference type="EMBL" id="GIKN01002872">
    <property type="protein sequence ID" value="NIE45145.1"/>
    <property type="molecule type" value="Transcribed_RNA"/>
</dbReference>
<name>A0A6G5A2A0_RHIMP</name>
<sequence>MLFKVIFGFQFLSFLTYLRARLLSCLYSERKKQRKFGKFKDYKKMPQHIEEFKTTLQYLSHERGVTYEMNETYK</sequence>
<protein>
    <submittedName>
        <fullName evidence="1">Putative secreted protein</fullName>
    </submittedName>
</protein>
<organism evidence="1">
    <name type="scientific">Rhipicephalus microplus</name>
    <name type="common">Cattle tick</name>
    <name type="synonym">Boophilus microplus</name>
    <dbReference type="NCBI Taxonomy" id="6941"/>
    <lineage>
        <taxon>Eukaryota</taxon>
        <taxon>Metazoa</taxon>
        <taxon>Ecdysozoa</taxon>
        <taxon>Arthropoda</taxon>
        <taxon>Chelicerata</taxon>
        <taxon>Arachnida</taxon>
        <taxon>Acari</taxon>
        <taxon>Parasitiformes</taxon>
        <taxon>Ixodida</taxon>
        <taxon>Ixodoidea</taxon>
        <taxon>Ixodidae</taxon>
        <taxon>Rhipicephalinae</taxon>
        <taxon>Rhipicephalus</taxon>
        <taxon>Boophilus</taxon>
    </lineage>
</organism>